<evidence type="ECO:0000256" key="1">
    <source>
        <dbReference type="SAM" id="SignalP"/>
    </source>
</evidence>
<keyword evidence="3" id="KW-1185">Reference proteome</keyword>
<dbReference type="RefSeq" id="WP_128390929.1">
    <property type="nucleotide sequence ID" value="NZ_SBII01000012.1"/>
</dbReference>
<gene>
    <name evidence="2" type="ORF">EPI11_15675</name>
</gene>
<proteinExistence type="predicted"/>
<evidence type="ECO:0000313" key="3">
    <source>
        <dbReference type="Proteomes" id="UP000287527"/>
    </source>
</evidence>
<name>A0A3S3S7W3_9FLAO</name>
<evidence type="ECO:0008006" key="4">
    <source>
        <dbReference type="Google" id="ProtNLM"/>
    </source>
</evidence>
<comment type="caution">
    <text evidence="2">The sequence shown here is derived from an EMBL/GenBank/DDBJ whole genome shotgun (WGS) entry which is preliminary data.</text>
</comment>
<dbReference type="AlphaFoldDB" id="A0A3S3S7W3"/>
<accession>A0A3S3S7W3</accession>
<protein>
    <recommendedName>
        <fullName evidence="4">Lipoprotein</fullName>
    </recommendedName>
</protein>
<dbReference type="PROSITE" id="PS51257">
    <property type="entry name" value="PROKAR_LIPOPROTEIN"/>
    <property type="match status" value="1"/>
</dbReference>
<keyword evidence="1" id="KW-0732">Signal</keyword>
<organism evidence="2 3">
    <name type="scientific">Flavobacterium cerinum</name>
    <dbReference type="NCBI Taxonomy" id="2502784"/>
    <lineage>
        <taxon>Bacteria</taxon>
        <taxon>Pseudomonadati</taxon>
        <taxon>Bacteroidota</taxon>
        <taxon>Flavobacteriia</taxon>
        <taxon>Flavobacteriales</taxon>
        <taxon>Flavobacteriaceae</taxon>
        <taxon>Flavobacterium</taxon>
    </lineage>
</organism>
<dbReference type="Proteomes" id="UP000287527">
    <property type="component" value="Unassembled WGS sequence"/>
</dbReference>
<reference evidence="2 3" key="1">
    <citation type="submission" date="2019-01" db="EMBL/GenBank/DDBJ databases">
        <title>Flavobacterium sp. nov.,isolated from freshwater.</title>
        <authorList>
            <person name="Zhang R."/>
            <person name="Du Z.-J."/>
        </authorList>
    </citation>
    <scope>NUCLEOTIDE SEQUENCE [LARGE SCALE GENOMIC DNA]</scope>
    <source>
        <strain evidence="2 3">1E403</strain>
    </source>
</reference>
<evidence type="ECO:0000313" key="2">
    <source>
        <dbReference type="EMBL" id="RWW92348.1"/>
    </source>
</evidence>
<feature type="signal peptide" evidence="1">
    <location>
        <begin position="1"/>
        <end position="21"/>
    </location>
</feature>
<dbReference type="EMBL" id="SBII01000012">
    <property type="protein sequence ID" value="RWW92348.1"/>
    <property type="molecule type" value="Genomic_DNA"/>
</dbReference>
<sequence>MRKTILLFSAFLMLACSSSDDNNSEVVNPENEINVPTWLTGLYKADNLFSQFPYPKSHAYSLNFSTNDIVVKGVATSETKSMKAFIDSLKTIDKLVSVEETSTANTYKIIVSYKNTESLAVDPDRFIYTIDPVEGVAGKINVEYYYVEKGSAYDYGTVRYTKQ</sequence>
<feature type="chain" id="PRO_5018713674" description="Lipoprotein" evidence="1">
    <location>
        <begin position="22"/>
        <end position="163"/>
    </location>
</feature>